<feature type="region of interest" description="Disordered" evidence="2">
    <location>
        <begin position="1"/>
        <end position="20"/>
    </location>
</feature>
<dbReference type="InterPro" id="IPR050922">
    <property type="entry name" value="LytR/CpsA/Psr_CW_biosynth"/>
</dbReference>
<dbReference type="PANTHER" id="PTHR33392:SF6">
    <property type="entry name" value="POLYISOPRENYL-TEICHOIC ACID--PEPTIDOGLYCAN TEICHOIC ACID TRANSFERASE TAGU"/>
    <property type="match status" value="1"/>
</dbReference>
<protein>
    <submittedName>
        <fullName evidence="5">LytR family transcriptional regulator</fullName>
    </submittedName>
</protein>
<proteinExistence type="inferred from homology"/>
<evidence type="ECO:0000313" key="5">
    <source>
        <dbReference type="EMBL" id="TLS50371.1"/>
    </source>
</evidence>
<keyword evidence="3" id="KW-0472">Membrane</keyword>
<feature type="domain" description="Cell envelope-related transcriptional attenuator" evidence="4">
    <location>
        <begin position="97"/>
        <end position="271"/>
    </location>
</feature>
<organism evidence="5 6">
    <name type="scientific">Paenibacillus antri</name>
    <dbReference type="NCBI Taxonomy" id="2582848"/>
    <lineage>
        <taxon>Bacteria</taxon>
        <taxon>Bacillati</taxon>
        <taxon>Bacillota</taxon>
        <taxon>Bacilli</taxon>
        <taxon>Bacillales</taxon>
        <taxon>Paenibacillaceae</taxon>
        <taxon>Paenibacillus</taxon>
    </lineage>
</organism>
<sequence>MTNPNSTLPPRGDKAVIRSPKPAKSRGLSLFKGVIILMVIALLALVGYGVWLYLQAKDVAAVIGTPEVVAPEERASERPISMLLLATDYREELRSANTDTIMVATLNPNSKTATLVSIPRDTYIDPEGLKPNKANSFYATYLYGSLKEAPKDKDERQKYAMEKVKELYGDYLDVPIDYVTVIDFQTFVDVVNAYGGLTIDVDQNMCYRDRADGTNIDLRAGVQDLDGQQALDFVRYRKSSSSCSPRTAESNDFERNARQQQVISKLFEKMKTPQGLLKVGGVFDAVSNNVKTNIPSAQIENMIQTYITIDNDKIEYIHLEGKWDGQYVRLSSEDVEEASVHLNDQLLVDGPPPADPVPAEGEANADGEASEAAE</sequence>
<dbReference type="EMBL" id="VCIW01000015">
    <property type="protein sequence ID" value="TLS50371.1"/>
    <property type="molecule type" value="Genomic_DNA"/>
</dbReference>
<evidence type="ECO:0000256" key="2">
    <source>
        <dbReference type="SAM" id="MobiDB-lite"/>
    </source>
</evidence>
<evidence type="ECO:0000313" key="6">
    <source>
        <dbReference type="Proteomes" id="UP000309676"/>
    </source>
</evidence>
<evidence type="ECO:0000256" key="3">
    <source>
        <dbReference type="SAM" id="Phobius"/>
    </source>
</evidence>
<dbReference type="Proteomes" id="UP000309676">
    <property type="component" value="Unassembled WGS sequence"/>
</dbReference>
<dbReference type="PANTHER" id="PTHR33392">
    <property type="entry name" value="POLYISOPRENYL-TEICHOIC ACID--PEPTIDOGLYCAN TEICHOIC ACID TRANSFERASE TAGU"/>
    <property type="match status" value="1"/>
</dbReference>
<comment type="similarity">
    <text evidence="1">Belongs to the LytR/CpsA/Psr (LCP) family.</text>
</comment>
<reference evidence="5 6" key="1">
    <citation type="submission" date="2019-05" db="EMBL/GenBank/DDBJ databases">
        <authorList>
            <person name="Narsing Rao M.P."/>
            <person name="Li W.J."/>
        </authorList>
    </citation>
    <scope>NUCLEOTIDE SEQUENCE [LARGE SCALE GENOMIC DNA]</scope>
    <source>
        <strain evidence="5 6">SYSU_K30003</strain>
    </source>
</reference>
<keyword evidence="3" id="KW-0812">Transmembrane</keyword>
<dbReference type="Pfam" id="PF03816">
    <property type="entry name" value="LytR_cpsA_psr"/>
    <property type="match status" value="1"/>
</dbReference>
<keyword evidence="6" id="KW-1185">Reference proteome</keyword>
<dbReference type="InterPro" id="IPR004474">
    <property type="entry name" value="LytR_CpsA_psr"/>
</dbReference>
<keyword evidence="3" id="KW-1133">Transmembrane helix</keyword>
<dbReference type="Gene3D" id="3.40.630.190">
    <property type="entry name" value="LCP protein"/>
    <property type="match status" value="1"/>
</dbReference>
<feature type="compositionally biased region" description="Acidic residues" evidence="2">
    <location>
        <begin position="363"/>
        <end position="374"/>
    </location>
</feature>
<name>A0A5R9G3G2_9BACL</name>
<dbReference type="OrthoDB" id="27330at2"/>
<evidence type="ECO:0000256" key="1">
    <source>
        <dbReference type="ARBA" id="ARBA00006068"/>
    </source>
</evidence>
<comment type="caution">
    <text evidence="5">The sequence shown here is derived from an EMBL/GenBank/DDBJ whole genome shotgun (WGS) entry which is preliminary data.</text>
</comment>
<evidence type="ECO:0000259" key="4">
    <source>
        <dbReference type="Pfam" id="PF03816"/>
    </source>
</evidence>
<dbReference type="NCBIfam" id="TIGR00350">
    <property type="entry name" value="lytR_cpsA_psr"/>
    <property type="match status" value="1"/>
</dbReference>
<accession>A0A5R9G3G2</accession>
<dbReference type="RefSeq" id="WP_138196081.1">
    <property type="nucleotide sequence ID" value="NZ_VCIW01000015.1"/>
</dbReference>
<dbReference type="AlphaFoldDB" id="A0A5R9G3G2"/>
<feature type="region of interest" description="Disordered" evidence="2">
    <location>
        <begin position="345"/>
        <end position="374"/>
    </location>
</feature>
<feature type="transmembrane region" description="Helical" evidence="3">
    <location>
        <begin position="30"/>
        <end position="54"/>
    </location>
</feature>
<gene>
    <name evidence="5" type="ORF">FE782_20300</name>
</gene>